<dbReference type="EMBL" id="CP011209">
    <property type="protein sequence ID" value="AKM77925.1"/>
    <property type="molecule type" value="Genomic_DNA"/>
</dbReference>
<dbReference type="Pfam" id="PF10688">
    <property type="entry name" value="Imp-YgjV"/>
    <property type="match status" value="1"/>
</dbReference>
<proteinExistence type="predicted"/>
<accession>A0A0G4ARK5</accession>
<feature type="transmembrane region" description="Helical" evidence="1">
    <location>
        <begin position="79"/>
        <end position="95"/>
    </location>
</feature>
<feature type="transmembrane region" description="Helical" evidence="1">
    <location>
        <begin position="101"/>
        <end position="117"/>
    </location>
</feature>
<sequence>MHDLALPFILSQVAMFIAMGFDFLSLQYKKREHTFLCLIVSASLISAHYFLLNKTAAGVIVSISVLRFITCYFTTNKKYLFIFIALNTISLFFTYKDPTDLIIYIGLIIFIIGNFQEDNRLMRKLMMGGTSLIVVYNAVIFSPMGVIAEGVFLISGFIGYYRHYVKNNEKIKKPQIIIE</sequence>
<keyword evidence="1" id="KW-1133">Transmembrane helix</keyword>
<protein>
    <recommendedName>
        <fullName evidence="4">YgjV family protein</fullName>
    </recommendedName>
</protein>
<gene>
    <name evidence="2" type="ORF">UX70_C0001G0196</name>
</gene>
<dbReference type="KEGG" id="pwo:UX70_C0001G0196"/>
<reference evidence="2 3" key="1">
    <citation type="journal article" date="2015" name="Nature">
        <title>rRNA introns, odd ribosomes, and small enigmatic genomes across a large radiation of phyla.</title>
        <authorList>
            <person name="Brown C.T."/>
            <person name="Hug L.A."/>
            <person name="Thomas B.C."/>
            <person name="Sharon I."/>
            <person name="Castelle C.J."/>
            <person name="Singh A."/>
            <person name="Wilkins M.J."/>
            <person name="Williams K.H."/>
            <person name="Banfield J.F."/>
        </authorList>
    </citation>
    <scope>NUCLEOTIDE SEQUENCE [LARGE SCALE GENOMIC DNA]</scope>
</reference>
<feature type="transmembrane region" description="Helical" evidence="1">
    <location>
        <begin position="33"/>
        <end position="51"/>
    </location>
</feature>
<evidence type="ECO:0008006" key="4">
    <source>
        <dbReference type="Google" id="ProtNLM"/>
    </source>
</evidence>
<dbReference type="AlphaFoldDB" id="A0A0G4ARK5"/>
<dbReference type="InterPro" id="IPR019629">
    <property type="entry name" value="Uncharacterised_HI1736/YgjV"/>
</dbReference>
<evidence type="ECO:0000256" key="1">
    <source>
        <dbReference type="SAM" id="Phobius"/>
    </source>
</evidence>
<feature type="transmembrane region" description="Helical" evidence="1">
    <location>
        <begin position="57"/>
        <end position="74"/>
    </location>
</feature>
<feature type="transmembrane region" description="Helical" evidence="1">
    <location>
        <begin position="6"/>
        <end position="26"/>
    </location>
</feature>
<name>A0A0G4ARK5_9BACT</name>
<keyword evidence="1" id="KW-0472">Membrane</keyword>
<evidence type="ECO:0000313" key="2">
    <source>
        <dbReference type="EMBL" id="AKM77925.1"/>
    </source>
</evidence>
<feature type="transmembrane region" description="Helical" evidence="1">
    <location>
        <begin position="138"/>
        <end position="161"/>
    </location>
</feature>
<keyword evidence="1" id="KW-0812">Transmembrane</keyword>
<dbReference type="Proteomes" id="UP000035656">
    <property type="component" value="Chromosome"/>
</dbReference>
<evidence type="ECO:0000313" key="3">
    <source>
        <dbReference type="Proteomes" id="UP000035656"/>
    </source>
</evidence>
<organism evidence="2 3">
    <name type="scientific">Candidatus Wolfebacteria bacterium GW2011_GWB1_47_1</name>
    <dbReference type="NCBI Taxonomy" id="1619007"/>
    <lineage>
        <taxon>Bacteria</taxon>
        <taxon>Candidatus Wolfeibacteriota</taxon>
    </lineage>
</organism>